<dbReference type="Proteomes" id="UP000255000">
    <property type="component" value="Unassembled WGS sequence"/>
</dbReference>
<name>A0A378ZVR7_9HYPH</name>
<keyword evidence="5" id="KW-0547">Nucleotide-binding</keyword>
<accession>A0A378ZVR7</accession>
<dbReference type="Pfam" id="PF12974">
    <property type="entry name" value="Phosphonate-bd"/>
    <property type="match status" value="1"/>
</dbReference>
<dbReference type="EMBL" id="UGSK01000001">
    <property type="protein sequence ID" value="SUB00641.1"/>
    <property type="molecule type" value="Genomic_DNA"/>
</dbReference>
<evidence type="ECO:0000256" key="3">
    <source>
        <dbReference type="ARBA" id="ARBA00022553"/>
    </source>
</evidence>
<dbReference type="InterPro" id="IPR036097">
    <property type="entry name" value="HisK_dim/P_sf"/>
</dbReference>
<feature type="domain" description="Histidine kinase" evidence="11">
    <location>
        <begin position="369"/>
        <end position="584"/>
    </location>
</feature>
<keyword evidence="10" id="KW-0732">Signal</keyword>
<dbReference type="OrthoDB" id="9795133at2"/>
<evidence type="ECO:0000256" key="2">
    <source>
        <dbReference type="ARBA" id="ARBA00012438"/>
    </source>
</evidence>
<feature type="coiled-coil region" evidence="9">
    <location>
        <begin position="333"/>
        <end position="360"/>
    </location>
</feature>
<dbReference type="SUPFAM" id="SSF55874">
    <property type="entry name" value="ATPase domain of HSP90 chaperone/DNA topoisomerase II/histidine kinase"/>
    <property type="match status" value="1"/>
</dbReference>
<keyword evidence="3" id="KW-0597">Phosphoprotein</keyword>
<feature type="signal peptide" evidence="10">
    <location>
        <begin position="1"/>
        <end position="21"/>
    </location>
</feature>
<dbReference type="RefSeq" id="WP_019965801.1">
    <property type="nucleotide sequence ID" value="NZ_UGSK01000001.1"/>
</dbReference>
<evidence type="ECO:0000256" key="7">
    <source>
        <dbReference type="ARBA" id="ARBA00022840"/>
    </source>
</evidence>
<organism evidence="12 13">
    <name type="scientific">Pannonibacter phragmitetus</name>
    <dbReference type="NCBI Taxonomy" id="121719"/>
    <lineage>
        <taxon>Bacteria</taxon>
        <taxon>Pseudomonadati</taxon>
        <taxon>Pseudomonadota</taxon>
        <taxon>Alphaproteobacteria</taxon>
        <taxon>Hyphomicrobiales</taxon>
        <taxon>Stappiaceae</taxon>
        <taxon>Pannonibacter</taxon>
    </lineage>
</organism>
<dbReference type="Gene3D" id="3.30.565.10">
    <property type="entry name" value="Histidine kinase-like ATPase, C-terminal domain"/>
    <property type="match status" value="1"/>
</dbReference>
<evidence type="ECO:0000256" key="6">
    <source>
        <dbReference type="ARBA" id="ARBA00022777"/>
    </source>
</evidence>
<dbReference type="AlphaFoldDB" id="A0A378ZVR7"/>
<feature type="chain" id="PRO_5016796606" description="histidine kinase" evidence="10">
    <location>
        <begin position="22"/>
        <end position="588"/>
    </location>
</feature>
<dbReference type="SMART" id="SM00388">
    <property type="entry name" value="HisKA"/>
    <property type="match status" value="1"/>
</dbReference>
<dbReference type="InterPro" id="IPR004358">
    <property type="entry name" value="Sig_transdc_His_kin-like_C"/>
</dbReference>
<dbReference type="GO" id="GO:0005524">
    <property type="term" value="F:ATP binding"/>
    <property type="evidence" value="ECO:0007669"/>
    <property type="project" value="UniProtKB-KW"/>
</dbReference>
<dbReference type="GO" id="GO:0000155">
    <property type="term" value="F:phosphorelay sensor kinase activity"/>
    <property type="evidence" value="ECO:0007669"/>
    <property type="project" value="InterPro"/>
</dbReference>
<dbReference type="Pfam" id="PF00512">
    <property type="entry name" value="HisKA"/>
    <property type="match status" value="1"/>
</dbReference>
<dbReference type="EC" id="2.7.13.3" evidence="2"/>
<dbReference type="PROSITE" id="PS50109">
    <property type="entry name" value="HIS_KIN"/>
    <property type="match status" value="1"/>
</dbReference>
<keyword evidence="7" id="KW-0067">ATP-binding</keyword>
<dbReference type="SUPFAM" id="SSF47384">
    <property type="entry name" value="Homodimeric domain of signal transducing histidine kinase"/>
    <property type="match status" value="1"/>
</dbReference>
<dbReference type="PRINTS" id="PR00344">
    <property type="entry name" value="BCTRLSENSOR"/>
</dbReference>
<evidence type="ECO:0000256" key="1">
    <source>
        <dbReference type="ARBA" id="ARBA00000085"/>
    </source>
</evidence>
<evidence type="ECO:0000256" key="8">
    <source>
        <dbReference type="ARBA" id="ARBA00023012"/>
    </source>
</evidence>
<dbReference type="PANTHER" id="PTHR43065">
    <property type="entry name" value="SENSOR HISTIDINE KINASE"/>
    <property type="match status" value="1"/>
</dbReference>
<comment type="catalytic activity">
    <reaction evidence="1">
        <text>ATP + protein L-histidine = ADP + protein N-phospho-L-histidine.</text>
        <dbReference type="EC" id="2.7.13.3"/>
    </reaction>
</comment>
<keyword evidence="8" id="KW-0902">Two-component regulatory system</keyword>
<dbReference type="Pfam" id="PF02518">
    <property type="entry name" value="HATPase_c"/>
    <property type="match status" value="1"/>
</dbReference>
<evidence type="ECO:0000256" key="5">
    <source>
        <dbReference type="ARBA" id="ARBA00022741"/>
    </source>
</evidence>
<keyword evidence="9" id="KW-0175">Coiled coil</keyword>
<dbReference type="InterPro" id="IPR003594">
    <property type="entry name" value="HATPase_dom"/>
</dbReference>
<gene>
    <name evidence="12" type="primary">fixL_2</name>
    <name evidence="12" type="ORF">NCTC13350_01564</name>
</gene>
<reference evidence="12 13" key="1">
    <citation type="submission" date="2018-06" db="EMBL/GenBank/DDBJ databases">
        <authorList>
            <consortium name="Pathogen Informatics"/>
            <person name="Doyle S."/>
        </authorList>
    </citation>
    <scope>NUCLEOTIDE SEQUENCE [LARGE SCALE GENOMIC DNA]</scope>
    <source>
        <strain evidence="12 13">NCTC13350</strain>
    </source>
</reference>
<evidence type="ECO:0000313" key="12">
    <source>
        <dbReference type="EMBL" id="SUB00641.1"/>
    </source>
</evidence>
<sequence>MIRLPFLLALALTAAQLPAQADSIRIGVLAFQGSERAAKDFEPTIAHLAQSLPEHSFTLVPLDLAGMERAARAGGLGFLITNPGNYIELESSFGITRLATLETRNHAIPTDTVGSTIIVANRPRHPAQLSGLAGARLAVVDKDAFGGWHVIQREMEAHGLPARRLTTILETGFPMNNVITALRKGRADAGIIRACLLEEEIAAGRVAPDEFAVVGERPEPGFPCRLSSRLYPDWPFARLAGTPPDLAKAVTASLLSMAPADGRAWTAPQDYTSVHALFRQLKIGPYANLEHSTFLNFLRAHWQWFLTACLGVVWWIIHVARVETLVRRRTAELTREIQEREKAEQTARTHREERDQFSRLGILGEMASNIAHEINQPLAAITNYAEGMTRLIDAGRTDPALLRDGVRGIAGQAERAGLIIRRIRSFVRRREFRRENLDVNEVLRETLPLFEGTALRLGVPLHVHPGTDLPQVYADRIQIEQVLFNLLQNALDAMTETGGRERGIKVTARHTGDAVEIAVRDHGTGLTAEVEAHLFDAFFTTKAKGLGLGLSICRTIVENHSGRLWAANEAGGGLSMHFTLPVSRETDE</sequence>
<dbReference type="SMART" id="SM00387">
    <property type="entry name" value="HATPase_c"/>
    <property type="match status" value="1"/>
</dbReference>
<keyword evidence="6" id="KW-0418">Kinase</keyword>
<keyword evidence="4 12" id="KW-0808">Transferase</keyword>
<evidence type="ECO:0000256" key="10">
    <source>
        <dbReference type="SAM" id="SignalP"/>
    </source>
</evidence>
<dbReference type="SUPFAM" id="SSF53850">
    <property type="entry name" value="Periplasmic binding protein-like II"/>
    <property type="match status" value="1"/>
</dbReference>
<dbReference type="InterPro" id="IPR036890">
    <property type="entry name" value="HATPase_C_sf"/>
</dbReference>
<dbReference type="PANTHER" id="PTHR43065:SF10">
    <property type="entry name" value="PEROXIDE STRESS-ACTIVATED HISTIDINE KINASE MAK3"/>
    <property type="match status" value="1"/>
</dbReference>
<evidence type="ECO:0000256" key="4">
    <source>
        <dbReference type="ARBA" id="ARBA00022679"/>
    </source>
</evidence>
<dbReference type="InterPro" id="IPR005467">
    <property type="entry name" value="His_kinase_dom"/>
</dbReference>
<dbReference type="Gene3D" id="1.10.287.130">
    <property type="match status" value="1"/>
</dbReference>
<dbReference type="InterPro" id="IPR003661">
    <property type="entry name" value="HisK_dim/P_dom"/>
</dbReference>
<proteinExistence type="predicted"/>
<dbReference type="CDD" id="cd00082">
    <property type="entry name" value="HisKA"/>
    <property type="match status" value="1"/>
</dbReference>
<evidence type="ECO:0000259" key="11">
    <source>
        <dbReference type="PROSITE" id="PS50109"/>
    </source>
</evidence>
<evidence type="ECO:0000313" key="13">
    <source>
        <dbReference type="Proteomes" id="UP000255000"/>
    </source>
</evidence>
<dbReference type="Gene3D" id="3.40.190.10">
    <property type="entry name" value="Periplasmic binding protein-like II"/>
    <property type="match status" value="1"/>
</dbReference>
<evidence type="ECO:0000256" key="9">
    <source>
        <dbReference type="SAM" id="Coils"/>
    </source>
</evidence>
<protein>
    <recommendedName>
        <fullName evidence="2">histidine kinase</fullName>
        <ecNumber evidence="2">2.7.13.3</ecNumber>
    </recommendedName>
</protein>